<evidence type="ECO:0000256" key="1">
    <source>
        <dbReference type="ARBA" id="ARBA00005695"/>
    </source>
</evidence>
<gene>
    <name evidence="6" type="ORF">COW82_00885</name>
</gene>
<dbReference type="PIRSF" id="PIRSF002741">
    <property type="entry name" value="MppA"/>
    <property type="match status" value="1"/>
</dbReference>
<feature type="transmembrane region" description="Helical" evidence="4">
    <location>
        <begin position="28"/>
        <end position="47"/>
    </location>
</feature>
<evidence type="ECO:0000259" key="5">
    <source>
        <dbReference type="Pfam" id="PF00496"/>
    </source>
</evidence>
<evidence type="ECO:0000256" key="4">
    <source>
        <dbReference type="SAM" id="Phobius"/>
    </source>
</evidence>
<organism evidence="6 7">
    <name type="scientific">Candidatus Campbellbacteria bacterium CG22_combo_CG10-13_8_21_14_all_43_18</name>
    <dbReference type="NCBI Taxonomy" id="1974530"/>
    <lineage>
        <taxon>Bacteria</taxon>
        <taxon>Candidatus Campbelliibacteriota</taxon>
    </lineage>
</organism>
<comment type="similarity">
    <text evidence="1">Belongs to the bacterial solute-binding protein 5 family.</text>
</comment>
<keyword evidence="2" id="KW-0813">Transport</keyword>
<keyword evidence="4" id="KW-1133">Transmembrane helix</keyword>
<dbReference type="PANTHER" id="PTHR30290:SF9">
    <property type="entry name" value="OLIGOPEPTIDE-BINDING PROTEIN APPA"/>
    <property type="match status" value="1"/>
</dbReference>
<comment type="caution">
    <text evidence="6">The sequence shown here is derived from an EMBL/GenBank/DDBJ whole genome shotgun (WGS) entry which is preliminary data.</text>
</comment>
<evidence type="ECO:0000313" key="6">
    <source>
        <dbReference type="EMBL" id="PIP86672.1"/>
    </source>
</evidence>
<protein>
    <recommendedName>
        <fullName evidence="5">Solute-binding protein family 5 domain-containing protein</fullName>
    </recommendedName>
</protein>
<dbReference type="PANTHER" id="PTHR30290">
    <property type="entry name" value="PERIPLASMIC BINDING COMPONENT OF ABC TRANSPORTER"/>
    <property type="match status" value="1"/>
</dbReference>
<keyword evidence="3" id="KW-0732">Signal</keyword>
<dbReference type="AlphaFoldDB" id="A0A2H0DWW5"/>
<accession>A0A2H0DWW5</accession>
<dbReference type="GO" id="GO:1904680">
    <property type="term" value="F:peptide transmembrane transporter activity"/>
    <property type="evidence" value="ECO:0007669"/>
    <property type="project" value="TreeGrafter"/>
</dbReference>
<feature type="domain" description="Solute-binding protein family 5" evidence="5">
    <location>
        <begin position="102"/>
        <end position="459"/>
    </location>
</feature>
<dbReference type="GO" id="GO:0043190">
    <property type="term" value="C:ATP-binding cassette (ABC) transporter complex"/>
    <property type="evidence" value="ECO:0007669"/>
    <property type="project" value="InterPro"/>
</dbReference>
<evidence type="ECO:0000313" key="7">
    <source>
        <dbReference type="Proteomes" id="UP000231276"/>
    </source>
</evidence>
<sequence length="575" mass="65256">MLKKKINIGILDKIQKTMDGFNFYEKTILYALLAALSASTLITLVKISNRVSLEIPRSGGEITEGVIGSPRFINPLLAISDVDRDLTSLVYSGLMKATPEGELIGDLAEKYEVSENRLRYVFYIKEKAVFHDGVPVTSDDVVYTVGLAKNDLLKSPRRATWEGIGVEKIDERTVAFVLSEPYSPFLDNLTMGIMPIHLWGEFSPEEITFSNLNSKPIGSGPYKVAGLKKGSDGISESYTLSTFEDYALSKPFLSKISFKFYKNEEELAKAFLKKEVDGIHAISPGKAKELEEKGKNIITSPLPRIFGVFFNQNQATLFTNKEVRRALDRAISREEIITEVLQNFGRKAEGPLPEGYLIRRRPEAEGKILGRIDEAMLILERAGWKRGEDGVMVKEGTKENFRLSFSISTSNAPELKILAGLLKMEWEKIGAEVELKFFETGTLNQEVIRPRKYESLLFGEIVGRDFDLYAFWHSSQRNDPGLNISLYTNIEADRLLEKIRTAESRREKEDNYLLFEEEIRKDIPAVFIYSPDFIYATNKKIKGLRIGVVTTPAERFLNVHEWHLLTDKVWPFFIN</sequence>
<evidence type="ECO:0000256" key="2">
    <source>
        <dbReference type="ARBA" id="ARBA00022448"/>
    </source>
</evidence>
<dbReference type="Gene3D" id="3.40.190.10">
    <property type="entry name" value="Periplasmic binding protein-like II"/>
    <property type="match status" value="1"/>
</dbReference>
<dbReference type="Gene3D" id="3.10.105.10">
    <property type="entry name" value="Dipeptide-binding Protein, Domain 3"/>
    <property type="match status" value="1"/>
</dbReference>
<evidence type="ECO:0000256" key="3">
    <source>
        <dbReference type="ARBA" id="ARBA00022729"/>
    </source>
</evidence>
<dbReference type="InterPro" id="IPR000914">
    <property type="entry name" value="SBP_5_dom"/>
</dbReference>
<dbReference type="GO" id="GO:0042597">
    <property type="term" value="C:periplasmic space"/>
    <property type="evidence" value="ECO:0007669"/>
    <property type="project" value="UniProtKB-ARBA"/>
</dbReference>
<dbReference type="CDD" id="cd08513">
    <property type="entry name" value="PBP2_thermophilic_Hb8_like"/>
    <property type="match status" value="1"/>
</dbReference>
<dbReference type="InterPro" id="IPR039424">
    <property type="entry name" value="SBP_5"/>
</dbReference>
<proteinExistence type="inferred from homology"/>
<name>A0A2H0DWW5_9BACT</name>
<dbReference type="Proteomes" id="UP000231276">
    <property type="component" value="Unassembled WGS sequence"/>
</dbReference>
<reference evidence="6 7" key="1">
    <citation type="submission" date="2017-09" db="EMBL/GenBank/DDBJ databases">
        <title>Depth-based differentiation of microbial function through sediment-hosted aquifers and enrichment of novel symbionts in the deep terrestrial subsurface.</title>
        <authorList>
            <person name="Probst A.J."/>
            <person name="Ladd B."/>
            <person name="Jarett J.K."/>
            <person name="Geller-Mcgrath D.E."/>
            <person name="Sieber C.M."/>
            <person name="Emerson J.B."/>
            <person name="Anantharaman K."/>
            <person name="Thomas B.C."/>
            <person name="Malmstrom R."/>
            <person name="Stieglmeier M."/>
            <person name="Klingl A."/>
            <person name="Woyke T."/>
            <person name="Ryan C.M."/>
            <person name="Banfield J.F."/>
        </authorList>
    </citation>
    <scope>NUCLEOTIDE SEQUENCE [LARGE SCALE GENOMIC DNA]</scope>
    <source>
        <strain evidence="6">CG22_combo_CG10-13_8_21_14_all_43_18</strain>
    </source>
</reference>
<dbReference type="InterPro" id="IPR030678">
    <property type="entry name" value="Peptide/Ni-bd"/>
</dbReference>
<dbReference type="EMBL" id="PCTS01000011">
    <property type="protein sequence ID" value="PIP86672.1"/>
    <property type="molecule type" value="Genomic_DNA"/>
</dbReference>
<dbReference type="Gene3D" id="3.90.76.10">
    <property type="entry name" value="Dipeptide-binding Protein, Domain 1"/>
    <property type="match status" value="1"/>
</dbReference>
<dbReference type="Pfam" id="PF00496">
    <property type="entry name" value="SBP_bac_5"/>
    <property type="match status" value="1"/>
</dbReference>
<dbReference type="GO" id="GO:0015833">
    <property type="term" value="P:peptide transport"/>
    <property type="evidence" value="ECO:0007669"/>
    <property type="project" value="TreeGrafter"/>
</dbReference>
<keyword evidence="4" id="KW-0812">Transmembrane</keyword>
<dbReference type="SUPFAM" id="SSF53850">
    <property type="entry name" value="Periplasmic binding protein-like II"/>
    <property type="match status" value="1"/>
</dbReference>
<keyword evidence="4" id="KW-0472">Membrane</keyword>